<dbReference type="PANTHER" id="PTHR35806">
    <property type="entry name" value="OXALOACETATE DECARBOXYLASE BETA CHAIN 2"/>
    <property type="match status" value="1"/>
</dbReference>
<sequence length="529" mass="56910">MSKLTHTKMNNKKIRIICYFLFAFFALAYIVNAQEYSTTSRNTVTVTMLSEATLLKVSIRNGAELKVGDKVREGDFLALIEDKDHNKITVNSGVSGEISYINEDLYKKFTPLHAGAVLLKIEKQDIVIHSTERATSDDTLSFKTVFSNLLKSTGLYALIYDNAANWTEGVGKLLMISVGLLLIYLGISRGFEPLLLIPIGMGAVLSNIPLAFINDEGGIIRYVYDSGIKTGIFPLIIFMGVGAMTDFGPLLANPRTTLLGAAAQFGIFTTLIGAIVLTKYIPGIDFSLKDASSIAIIGGADGPTSIFLASKLSPRLLGSIAVAAYSYMALVPIIQPPIMKLLTSKDERKIKMKQLRYVSHREKIIFPIVVIILTALLLPSAAPLIGFLMFGNLMRESLVVKRLSDTTQNALINIVTIFLGLGVGSKLSADKFLNLETLGIIVLGLFAFSFGTAAGVIMAKVMNMFSSNKINPLIGSAGVSAVPMAARVSNKIGMDEDPHNFLLMHAMGPNVAGVIGSAVAAGILLAVFM</sequence>
<accession>A0A0B0EPD7</accession>
<dbReference type="AlphaFoldDB" id="A0A0B0EPD7"/>
<feature type="transmembrane region" description="Helical" evidence="7">
    <location>
        <begin position="316"/>
        <end position="343"/>
    </location>
</feature>
<feature type="transmembrane region" description="Helical" evidence="7">
    <location>
        <begin position="232"/>
        <end position="251"/>
    </location>
</feature>
<dbReference type="GO" id="GO:0005886">
    <property type="term" value="C:plasma membrane"/>
    <property type="evidence" value="ECO:0007669"/>
    <property type="project" value="UniProtKB-SubCell"/>
</dbReference>
<dbReference type="SUPFAM" id="SSF51230">
    <property type="entry name" value="Single hybrid motif"/>
    <property type="match status" value="1"/>
</dbReference>
<feature type="transmembrane region" description="Helical" evidence="7">
    <location>
        <begin position="258"/>
        <end position="281"/>
    </location>
</feature>
<feature type="transmembrane region" description="Helical" evidence="7">
    <location>
        <begin position="511"/>
        <end position="528"/>
    </location>
</feature>
<evidence type="ECO:0000256" key="7">
    <source>
        <dbReference type="SAM" id="Phobius"/>
    </source>
</evidence>
<dbReference type="Proteomes" id="UP000030652">
    <property type="component" value="Unassembled WGS sequence"/>
</dbReference>
<dbReference type="NCBIfam" id="TIGR01109">
    <property type="entry name" value="Na_pump_decarbB"/>
    <property type="match status" value="1"/>
</dbReference>
<evidence type="ECO:0000313" key="8">
    <source>
        <dbReference type="EMBL" id="KHE92490.1"/>
    </source>
</evidence>
<gene>
    <name evidence="8" type="primary">mmdB_1</name>
    <name evidence="8" type="ORF">SCABRO_01763</name>
</gene>
<dbReference type="Pfam" id="PF03977">
    <property type="entry name" value="OAD_beta"/>
    <property type="match status" value="1"/>
</dbReference>
<evidence type="ECO:0000256" key="1">
    <source>
        <dbReference type="ARBA" id="ARBA00004651"/>
    </source>
</evidence>
<keyword evidence="8" id="KW-0456">Lyase</keyword>
<dbReference type="InterPro" id="IPR005661">
    <property type="entry name" value="OadB_MmdB"/>
</dbReference>
<feature type="transmembrane region" description="Helical" evidence="7">
    <location>
        <begin position="169"/>
        <end position="187"/>
    </location>
</feature>
<reference evidence="8 9" key="1">
    <citation type="submission" date="2014-10" db="EMBL/GenBank/DDBJ databases">
        <title>Draft genome of anammox bacterium scalindua brodae, obtained using differential coverage binning of sequence data from two enrichment reactors.</title>
        <authorList>
            <person name="Speth D.R."/>
            <person name="Russ L."/>
            <person name="Kartal B."/>
            <person name="Op den Camp H.J."/>
            <person name="Dutilh B.E."/>
            <person name="Jetten M.S."/>
        </authorList>
    </citation>
    <scope>NUCLEOTIDE SEQUENCE [LARGE SCALE GENOMIC DNA]</scope>
    <source>
        <strain evidence="8">RU1</strain>
    </source>
</reference>
<evidence type="ECO:0000256" key="3">
    <source>
        <dbReference type="ARBA" id="ARBA00022692"/>
    </source>
</evidence>
<feature type="transmembrane region" description="Helical" evidence="7">
    <location>
        <begin position="194"/>
        <end position="212"/>
    </location>
</feature>
<feature type="transmembrane region" description="Helical" evidence="7">
    <location>
        <begin position="410"/>
        <end position="428"/>
    </location>
</feature>
<name>A0A0B0EPD7_9BACT</name>
<dbReference type="GO" id="GO:0006814">
    <property type="term" value="P:sodium ion transport"/>
    <property type="evidence" value="ECO:0007669"/>
    <property type="project" value="InterPro"/>
</dbReference>
<dbReference type="PATRIC" id="fig|237368.3.peg.1916"/>
<evidence type="ECO:0000256" key="2">
    <source>
        <dbReference type="ARBA" id="ARBA00022475"/>
    </source>
</evidence>
<keyword evidence="6 7" id="KW-0472">Membrane</keyword>
<dbReference type="GO" id="GO:0016829">
    <property type="term" value="F:lyase activity"/>
    <property type="evidence" value="ECO:0007669"/>
    <property type="project" value="UniProtKB-KW"/>
</dbReference>
<dbReference type="EC" id="4.1.1.3" evidence="8"/>
<feature type="transmembrane region" description="Helical" evidence="7">
    <location>
        <begin position="440"/>
        <end position="459"/>
    </location>
</feature>
<proteinExistence type="predicted"/>
<dbReference type="eggNOG" id="COG1883">
    <property type="taxonomic scope" value="Bacteria"/>
</dbReference>
<organism evidence="8 9">
    <name type="scientific">Candidatus Scalindua brodae</name>
    <dbReference type="NCBI Taxonomy" id="237368"/>
    <lineage>
        <taxon>Bacteria</taxon>
        <taxon>Pseudomonadati</taxon>
        <taxon>Planctomycetota</taxon>
        <taxon>Candidatus Brocadiia</taxon>
        <taxon>Candidatus Brocadiales</taxon>
        <taxon>Candidatus Scalinduaceae</taxon>
        <taxon>Candidatus Scalindua</taxon>
    </lineage>
</organism>
<evidence type="ECO:0000256" key="4">
    <source>
        <dbReference type="ARBA" id="ARBA00022967"/>
    </source>
</evidence>
<keyword evidence="4" id="KW-1278">Translocase</keyword>
<keyword evidence="2" id="KW-1003">Cell membrane</keyword>
<dbReference type="InterPro" id="IPR011053">
    <property type="entry name" value="Single_hybrid_motif"/>
</dbReference>
<evidence type="ECO:0000313" key="9">
    <source>
        <dbReference type="Proteomes" id="UP000030652"/>
    </source>
</evidence>
<evidence type="ECO:0000256" key="5">
    <source>
        <dbReference type="ARBA" id="ARBA00022989"/>
    </source>
</evidence>
<evidence type="ECO:0000256" key="6">
    <source>
        <dbReference type="ARBA" id="ARBA00023136"/>
    </source>
</evidence>
<dbReference type="PANTHER" id="PTHR35806:SF1">
    <property type="entry name" value="OXALOACETATE DECARBOXYLASE BETA CHAIN 2"/>
    <property type="match status" value="1"/>
</dbReference>
<feature type="transmembrane region" description="Helical" evidence="7">
    <location>
        <begin position="364"/>
        <end position="390"/>
    </location>
</feature>
<comment type="subcellular location">
    <subcellularLocation>
        <location evidence="1">Cell membrane</location>
        <topology evidence="1">Multi-pass membrane protein</topology>
    </subcellularLocation>
</comment>
<protein>
    <submittedName>
        <fullName evidence="8">Methylmalonyl-CoA or oxaloacetate decarboxylase (Beta subunit)</fullName>
        <ecNumber evidence="8">4.1.1.3</ecNumber>
    </submittedName>
</protein>
<comment type="caution">
    <text evidence="8">The sequence shown here is derived from an EMBL/GenBank/DDBJ whole genome shotgun (WGS) entry which is preliminary data.</text>
</comment>
<keyword evidence="5 7" id="KW-1133">Transmembrane helix</keyword>
<keyword evidence="3 7" id="KW-0812">Transmembrane</keyword>
<dbReference type="EMBL" id="JRYO01000125">
    <property type="protein sequence ID" value="KHE92490.1"/>
    <property type="molecule type" value="Genomic_DNA"/>
</dbReference>